<protein>
    <submittedName>
        <fullName evidence="2">Uncharacterized protein</fullName>
    </submittedName>
</protein>
<evidence type="ECO:0000313" key="2">
    <source>
        <dbReference type="EMBL" id="GAA0250407.1"/>
    </source>
</evidence>
<name>A0ABP3E280_9ACTN</name>
<feature type="transmembrane region" description="Helical" evidence="1">
    <location>
        <begin position="38"/>
        <end position="58"/>
    </location>
</feature>
<feature type="transmembrane region" description="Helical" evidence="1">
    <location>
        <begin position="12"/>
        <end position="32"/>
    </location>
</feature>
<keyword evidence="1" id="KW-0812">Transmembrane</keyword>
<organism evidence="2 3">
    <name type="scientific">Cryptosporangium japonicum</name>
    <dbReference type="NCBI Taxonomy" id="80872"/>
    <lineage>
        <taxon>Bacteria</taxon>
        <taxon>Bacillati</taxon>
        <taxon>Actinomycetota</taxon>
        <taxon>Actinomycetes</taxon>
        <taxon>Cryptosporangiales</taxon>
        <taxon>Cryptosporangiaceae</taxon>
        <taxon>Cryptosporangium</taxon>
    </lineage>
</organism>
<dbReference type="EMBL" id="BAAAGX010000016">
    <property type="protein sequence ID" value="GAA0250407.1"/>
    <property type="molecule type" value="Genomic_DNA"/>
</dbReference>
<accession>A0ABP3E280</accession>
<keyword evidence="1" id="KW-1133">Transmembrane helix</keyword>
<evidence type="ECO:0000256" key="1">
    <source>
        <dbReference type="SAM" id="Phobius"/>
    </source>
</evidence>
<gene>
    <name evidence="2" type="ORF">GCM10009539_39470</name>
</gene>
<reference evidence="3" key="1">
    <citation type="journal article" date="2019" name="Int. J. Syst. Evol. Microbiol.">
        <title>The Global Catalogue of Microorganisms (GCM) 10K type strain sequencing project: providing services to taxonomists for standard genome sequencing and annotation.</title>
        <authorList>
            <consortium name="The Broad Institute Genomics Platform"/>
            <consortium name="The Broad Institute Genome Sequencing Center for Infectious Disease"/>
            <person name="Wu L."/>
            <person name="Ma J."/>
        </authorList>
    </citation>
    <scope>NUCLEOTIDE SEQUENCE [LARGE SCALE GENOMIC DNA]</scope>
    <source>
        <strain evidence="3">JCM 10425</strain>
    </source>
</reference>
<dbReference type="Proteomes" id="UP001500967">
    <property type="component" value="Unassembled WGS sequence"/>
</dbReference>
<proteinExistence type="predicted"/>
<keyword evidence="1" id="KW-0472">Membrane</keyword>
<evidence type="ECO:0000313" key="3">
    <source>
        <dbReference type="Proteomes" id="UP001500967"/>
    </source>
</evidence>
<comment type="caution">
    <text evidence="2">The sequence shown here is derived from an EMBL/GenBank/DDBJ whole genome shotgun (WGS) entry which is preliminary data.</text>
</comment>
<keyword evidence="3" id="KW-1185">Reference proteome</keyword>
<sequence length="64" mass="6790">MISHTLEAPFLVVARHRPGLVVLVALLVPLAAWSRHPALVVSGLVLLLVLGLRVRLAAARGGRP</sequence>
<dbReference type="RefSeq" id="WP_344650326.1">
    <property type="nucleotide sequence ID" value="NZ_BAAAGX010000016.1"/>
</dbReference>